<dbReference type="EMBL" id="JBHTJZ010000008">
    <property type="protein sequence ID" value="MFD0959220.1"/>
    <property type="molecule type" value="Genomic_DNA"/>
</dbReference>
<dbReference type="RefSeq" id="WP_377563251.1">
    <property type="nucleotide sequence ID" value="NZ_JBHTJZ010000008.1"/>
</dbReference>
<dbReference type="InterPro" id="IPR011009">
    <property type="entry name" value="Kinase-like_dom_sf"/>
</dbReference>
<keyword evidence="3" id="KW-1185">Reference proteome</keyword>
<dbReference type="Gene3D" id="3.30.200.20">
    <property type="entry name" value="Phosphorylase Kinase, domain 1"/>
    <property type="match status" value="1"/>
</dbReference>
<dbReference type="SUPFAM" id="SSF56112">
    <property type="entry name" value="Protein kinase-like (PK-like)"/>
    <property type="match status" value="1"/>
</dbReference>
<sequence>MEEYRIVPWDHLMNDESPGINLEQYVPPELEKLAWQVCKSYNMSVSEMTLITSKPDKGGAIWRIETNHGSRSLKVLHRTPQRSLFSVGAQEYVVKQGARVPALIPTKDGSNSLVAGGKLWIVTDWIDTLTPVAKIDLEGAMTLCHGLGEFHQWTKGYIPPSMAGRSSRIFKWDSQYQKIMAKIGWFRHIAKAYPETSASSHLLSVVDMFEEQAKTIYARFQNSAYKKMIGKGEAHWGLAHQDYGWSNGQMGPGGIWVIDLDGVAYDLPIRDLRKIITSTMDDMGAWDLAWIRGVIEAYHKANPLDRETFELLWIDMAFPNEFYKHTKEVVFEPVLFMNTELDVILDRVVATEANKWEVLRELEKDMAKYPSGDYSEEETPPSLPYAYRDYSRQADGAAPPDGGAPAMPTDHIDSDNQESADEKRVKKSKQVKKVKKLKQLERDVTDKAGKQEKRGKMDKGKKEKKTKKGMEGKRTKEEKPSKGLKPSKEAKQLKELKQSKEAKRAKKDKKKSVEAVQIIANPEKKSDRKTGSQKQKSVFDKRNQASPTGSQSSPQPTPHKRSQDNRSPSAIYRSKPAARKKQSKPLLRKSVKRAMRSHGGKGYISAFRTKQTTIGEVAL</sequence>
<dbReference type="Gene3D" id="3.90.1200.10">
    <property type="match status" value="1"/>
</dbReference>
<reference evidence="3" key="1">
    <citation type="journal article" date="2019" name="Int. J. Syst. Evol. Microbiol.">
        <title>The Global Catalogue of Microorganisms (GCM) 10K type strain sequencing project: providing services to taxonomists for standard genome sequencing and annotation.</title>
        <authorList>
            <consortium name="The Broad Institute Genomics Platform"/>
            <consortium name="The Broad Institute Genome Sequencing Center for Infectious Disease"/>
            <person name="Wu L."/>
            <person name="Ma J."/>
        </authorList>
    </citation>
    <scope>NUCLEOTIDE SEQUENCE [LARGE SCALE GENOMIC DNA]</scope>
    <source>
        <strain evidence="3">CCUG 59129</strain>
    </source>
</reference>
<protein>
    <submittedName>
        <fullName evidence="2">CotS family spore coat protein</fullName>
    </submittedName>
</protein>
<evidence type="ECO:0000313" key="3">
    <source>
        <dbReference type="Proteomes" id="UP001596989"/>
    </source>
</evidence>
<proteinExistence type="predicted"/>
<feature type="compositionally biased region" description="Basic and acidic residues" evidence="1">
    <location>
        <begin position="410"/>
        <end position="424"/>
    </location>
</feature>
<feature type="region of interest" description="Disordered" evidence="1">
    <location>
        <begin position="392"/>
        <end position="604"/>
    </location>
</feature>
<feature type="compositionally biased region" description="Low complexity" evidence="1">
    <location>
        <begin position="394"/>
        <end position="406"/>
    </location>
</feature>
<dbReference type="InterPro" id="IPR047175">
    <property type="entry name" value="CotS-like"/>
</dbReference>
<feature type="compositionally biased region" description="Basic and acidic residues" evidence="1">
    <location>
        <begin position="468"/>
        <end position="502"/>
    </location>
</feature>
<dbReference type="Proteomes" id="UP001596989">
    <property type="component" value="Unassembled WGS sequence"/>
</dbReference>
<feature type="compositionally biased region" description="Basic residues" evidence="1">
    <location>
        <begin position="576"/>
        <end position="599"/>
    </location>
</feature>
<keyword evidence="2" id="KW-0946">Virion</keyword>
<name>A0ABW3HNT6_9BACL</name>
<dbReference type="PANTHER" id="PTHR39179">
    <property type="entry name" value="SPORE COAT PROTEIN I"/>
    <property type="match status" value="1"/>
</dbReference>
<organism evidence="2 3">
    <name type="scientific">Paenibacillus chungangensis</name>
    <dbReference type="NCBI Taxonomy" id="696535"/>
    <lineage>
        <taxon>Bacteria</taxon>
        <taxon>Bacillati</taxon>
        <taxon>Bacillota</taxon>
        <taxon>Bacilli</taxon>
        <taxon>Bacillales</taxon>
        <taxon>Paenibacillaceae</taxon>
        <taxon>Paenibacillus</taxon>
    </lineage>
</organism>
<evidence type="ECO:0000313" key="2">
    <source>
        <dbReference type="EMBL" id="MFD0959220.1"/>
    </source>
</evidence>
<dbReference type="PANTHER" id="PTHR39179:SF1">
    <property type="entry name" value="SPORE COAT PROTEIN I"/>
    <property type="match status" value="1"/>
</dbReference>
<keyword evidence="2" id="KW-0167">Capsid protein</keyword>
<evidence type="ECO:0000256" key="1">
    <source>
        <dbReference type="SAM" id="MobiDB-lite"/>
    </source>
</evidence>
<feature type="compositionally biased region" description="Basic residues" evidence="1">
    <location>
        <begin position="425"/>
        <end position="437"/>
    </location>
</feature>
<gene>
    <name evidence="2" type="ORF">ACFQ2I_07445</name>
</gene>
<accession>A0ABW3HNT6</accession>
<comment type="caution">
    <text evidence="2">The sequence shown here is derived from an EMBL/GenBank/DDBJ whole genome shotgun (WGS) entry which is preliminary data.</text>
</comment>
<dbReference type="NCBIfam" id="TIGR02906">
    <property type="entry name" value="spore_CotS"/>
    <property type="match status" value="1"/>
</dbReference>
<feature type="compositionally biased region" description="Basic and acidic residues" evidence="1">
    <location>
        <begin position="438"/>
        <end position="461"/>
    </location>
</feature>
<dbReference type="InterPro" id="IPR014255">
    <property type="entry name" value="Spore_coat_CotS"/>
</dbReference>